<organism evidence="1 2">
    <name type="scientific">Lithohypha guttulata</name>
    <dbReference type="NCBI Taxonomy" id="1690604"/>
    <lineage>
        <taxon>Eukaryota</taxon>
        <taxon>Fungi</taxon>
        <taxon>Dikarya</taxon>
        <taxon>Ascomycota</taxon>
        <taxon>Pezizomycotina</taxon>
        <taxon>Eurotiomycetes</taxon>
        <taxon>Chaetothyriomycetidae</taxon>
        <taxon>Chaetothyriales</taxon>
        <taxon>Trichomeriaceae</taxon>
        <taxon>Lithohypha</taxon>
    </lineage>
</organism>
<evidence type="ECO:0000313" key="1">
    <source>
        <dbReference type="EMBL" id="KAK5086309.1"/>
    </source>
</evidence>
<dbReference type="Proteomes" id="UP001309876">
    <property type="component" value="Unassembled WGS sequence"/>
</dbReference>
<dbReference type="GO" id="GO:0005543">
    <property type="term" value="F:phospholipid binding"/>
    <property type="evidence" value="ECO:0007669"/>
    <property type="project" value="TreeGrafter"/>
</dbReference>
<dbReference type="AlphaFoldDB" id="A0AAN7YHC8"/>
<gene>
    <name evidence="1" type="primary">TFS1</name>
    <name evidence="1" type="ORF">LTR05_003477</name>
</gene>
<proteinExistence type="predicted"/>
<dbReference type="InterPro" id="IPR036610">
    <property type="entry name" value="PEBP-like_sf"/>
</dbReference>
<dbReference type="PANTHER" id="PTHR11362">
    <property type="entry name" value="PHOSPHATIDYLETHANOLAMINE-BINDING PROTEIN"/>
    <property type="match status" value="1"/>
</dbReference>
<dbReference type="EMBL" id="JAVRRJ010000003">
    <property type="protein sequence ID" value="KAK5086309.1"/>
    <property type="molecule type" value="Genomic_DNA"/>
</dbReference>
<dbReference type="InterPro" id="IPR035810">
    <property type="entry name" value="PEBP_euk"/>
</dbReference>
<dbReference type="Gene3D" id="3.90.280.10">
    <property type="entry name" value="PEBP-like"/>
    <property type="match status" value="1"/>
</dbReference>
<dbReference type="GO" id="GO:0030162">
    <property type="term" value="P:regulation of proteolysis"/>
    <property type="evidence" value="ECO:0007669"/>
    <property type="project" value="TreeGrafter"/>
</dbReference>
<dbReference type="GO" id="GO:0030414">
    <property type="term" value="F:peptidase inhibitor activity"/>
    <property type="evidence" value="ECO:0007669"/>
    <property type="project" value="TreeGrafter"/>
</dbReference>
<dbReference type="PANTHER" id="PTHR11362:SF148">
    <property type="entry name" value="CARBOXYPEPTIDASE Y INHIBITOR"/>
    <property type="match status" value="1"/>
</dbReference>
<protein>
    <submittedName>
        <fullName evidence="1">Carboxypeptidase Y inhibitor</fullName>
    </submittedName>
</protein>
<dbReference type="RefSeq" id="XP_064757367.1">
    <property type="nucleotide sequence ID" value="XM_064894680.1"/>
</dbReference>
<dbReference type="GeneID" id="90019988"/>
<sequence>MYRALINWITYSFALAYPNVLPEHQQELLAQQPGASINDHLHFSSTIRDVLLQHQIITQVLDDFEPTYYLDIAYHKDHERVLLGNDIPVKAVAKRPTFTFHPISGPPSYGDRPSENNLTFTLILTDPDALSYEHPVKSEMCHWIMTNLTTPIGSTEVDWPDSSKSWDDLLDSVARTESMDPAQLEKKAGELEAYQPPGPPKKTGPHRYVFVLLEGDASNLHAPKERPHWGYGKERHGVRDWAKENNLTVVGANFFLAQHKKQ</sequence>
<dbReference type="SUPFAM" id="SSF49777">
    <property type="entry name" value="PEBP-like"/>
    <property type="match status" value="1"/>
</dbReference>
<keyword evidence="2" id="KW-1185">Reference proteome</keyword>
<dbReference type="Pfam" id="PF01161">
    <property type="entry name" value="PBP"/>
    <property type="match status" value="1"/>
</dbReference>
<comment type="caution">
    <text evidence="1">The sequence shown here is derived from an EMBL/GenBank/DDBJ whole genome shotgun (WGS) entry which is preliminary data.</text>
</comment>
<name>A0AAN7YHC8_9EURO</name>
<dbReference type="InterPro" id="IPR008914">
    <property type="entry name" value="PEBP"/>
</dbReference>
<evidence type="ECO:0000313" key="2">
    <source>
        <dbReference type="Proteomes" id="UP001309876"/>
    </source>
</evidence>
<dbReference type="GO" id="GO:0046578">
    <property type="term" value="P:regulation of Ras protein signal transduction"/>
    <property type="evidence" value="ECO:0007669"/>
    <property type="project" value="TreeGrafter"/>
</dbReference>
<accession>A0AAN7YHC8</accession>
<reference evidence="1 2" key="1">
    <citation type="submission" date="2023-08" db="EMBL/GenBank/DDBJ databases">
        <title>Black Yeasts Isolated from many extreme environments.</title>
        <authorList>
            <person name="Coleine C."/>
            <person name="Stajich J.E."/>
            <person name="Selbmann L."/>
        </authorList>
    </citation>
    <scope>NUCLEOTIDE SEQUENCE [LARGE SCALE GENOMIC DNA]</scope>
    <source>
        <strain evidence="1 2">CCFEE 5910</strain>
    </source>
</reference>
<dbReference type="CDD" id="cd00866">
    <property type="entry name" value="PEBP_euk"/>
    <property type="match status" value="1"/>
</dbReference>